<gene>
    <name evidence="7" type="primary">FbpA</name>
    <name evidence="5" type="synonym">rqcH</name>
    <name evidence="7" type="ORF">RUMLAC_01742</name>
</gene>
<dbReference type="Gene3D" id="2.30.310.10">
    <property type="entry name" value="ibrinogen binding protein from staphylococcus aureus domain"/>
    <property type="match status" value="1"/>
</dbReference>
<dbReference type="HOGENOM" id="CLU_022481_2_1_9"/>
<keyword evidence="2 5" id="KW-0699">rRNA-binding</keyword>
<dbReference type="Gene3D" id="3.40.970.40">
    <property type="entry name" value="fibrinogen binding protein from staphylococcus aureus domain like"/>
    <property type="match status" value="1"/>
</dbReference>
<dbReference type="Pfam" id="PF05670">
    <property type="entry name" value="NFACT-R_1"/>
    <property type="match status" value="1"/>
</dbReference>
<reference evidence="7 8" key="1">
    <citation type="submission" date="2008-08" db="EMBL/GenBank/DDBJ databases">
        <title>Draft genome sequence of Ruminococcus lactaris ATCC 29176.</title>
        <authorList>
            <person name="Sudarsanam P."/>
            <person name="Ley R."/>
            <person name="Guruge J."/>
            <person name="Turnbaugh P.J."/>
            <person name="Mahowald M."/>
            <person name="Liep D."/>
            <person name="Gordon J."/>
        </authorList>
    </citation>
    <scope>NUCLEOTIDE SEQUENCE [LARGE SCALE GENOMIC DNA]</scope>
    <source>
        <strain evidence="7 8">ATCC 29176</strain>
    </source>
</reference>
<comment type="function">
    <text evidence="5">Key component of the ribosome quality control system (RQC), a ribosome-associated complex that mediates the extraction of incompletely synthesized nascent chains from stalled ribosomes and their subsequent degradation. RqcH recruits Ala-charged tRNA, and with RqcP directs the elongation of stalled nascent chains on 50S ribosomal subunits, leading to non-templated C-terminal alanine extensions (Ala tail). The Ala tail promotes nascent chain degradation. May add between 1 and at least 8 Ala residues. Binds to stalled 50S ribosomal subunits.</text>
</comment>
<feature type="domain" description="NFACT RNA-binding" evidence="6">
    <location>
        <begin position="498"/>
        <end position="591"/>
    </location>
</feature>
<evidence type="ECO:0000313" key="8">
    <source>
        <dbReference type="Proteomes" id="UP000003254"/>
    </source>
</evidence>
<evidence type="ECO:0000256" key="2">
    <source>
        <dbReference type="ARBA" id="ARBA00022730"/>
    </source>
</evidence>
<dbReference type="Gene3D" id="1.10.8.50">
    <property type="match status" value="1"/>
</dbReference>
<dbReference type="GO" id="GO:0043023">
    <property type="term" value="F:ribosomal large subunit binding"/>
    <property type="evidence" value="ECO:0007669"/>
    <property type="project" value="UniProtKB-UniRule"/>
</dbReference>
<keyword evidence="4 5" id="KW-0648">Protein biosynthesis</keyword>
<evidence type="ECO:0000256" key="4">
    <source>
        <dbReference type="ARBA" id="ARBA00022917"/>
    </source>
</evidence>
<dbReference type="eggNOG" id="COG1293">
    <property type="taxonomic scope" value="Bacteria"/>
</dbReference>
<dbReference type="GO" id="GO:0019843">
    <property type="term" value="F:rRNA binding"/>
    <property type="evidence" value="ECO:0007669"/>
    <property type="project" value="UniProtKB-UniRule"/>
</dbReference>
<dbReference type="PANTHER" id="PTHR15239:SF6">
    <property type="entry name" value="RIBOSOME QUALITY CONTROL COMPLEX SUBUNIT NEMF"/>
    <property type="match status" value="1"/>
</dbReference>
<dbReference type="PANTHER" id="PTHR15239">
    <property type="entry name" value="NUCLEAR EXPORT MEDIATOR FACTOR NEMF"/>
    <property type="match status" value="1"/>
</dbReference>
<sequence>MSIILFIILLLFLIGQQVFFEVFQILCYTDFRLIRNEESEMAFDGIVVANLAYELKEKLINGRISKIAQPETDELLLTVKSASGQYRLLISADASLPLLYLTDTNKPSPMTAPNFCMLLRKHISGGRIVDIYQPGLERIIHFKIEHLDELGDLCRKELIIEIMGKHSNIIFCSEDGKIIDSIKHVSAQMSSVREVLPGRDYFVPDTMSKADPLTVSFEEFSSHLTRKPMPVSKAIYTSFTGISPVTAEEICSLAEMDSSIAAKEYSEDLLLHLYTQFSIYLSAVKEHTFTPVIYFNGSEPKEFAALPLSHFSNYMPKEFSSISQVLETYYATRNQLTRIRQKSADLRHVVQTALERNRKKYDLQLRQLKDTESRDKYKVYGELINTYGYNVAPGEKKLEALNYYTNEIVSIPLDPVRTPQENAQRYFAKYNKQKRTFEALTVLCKETAEEISYLESVQTALDIALTENDLAEIKEELTNSGYIRRRYTKKKVKIKNKPLHYISSDGFHIYVGKNNLQNDQLTFHFAVGNDWWFHAKQAPGSHVIVRTNGAELPDTTFEEAARLAAYYSSMRGSDKVEIDYVEKKQVKKPGGGKPGFVVYYTNYSMVIDSNISQIRLCAD</sequence>
<proteinExistence type="inferred from homology"/>
<dbReference type="Proteomes" id="UP000003254">
    <property type="component" value="Unassembled WGS sequence"/>
</dbReference>
<evidence type="ECO:0000313" key="7">
    <source>
        <dbReference type="EMBL" id="EDY32422.1"/>
    </source>
</evidence>
<dbReference type="GO" id="GO:0072344">
    <property type="term" value="P:rescue of stalled ribosome"/>
    <property type="evidence" value="ECO:0007669"/>
    <property type="project" value="UniProtKB-UniRule"/>
</dbReference>
<dbReference type="GO" id="GO:0000049">
    <property type="term" value="F:tRNA binding"/>
    <property type="evidence" value="ECO:0007669"/>
    <property type="project" value="UniProtKB-UniRule"/>
</dbReference>
<dbReference type="HAMAP" id="MF_00844_B">
    <property type="entry name" value="RqcH_B"/>
    <property type="match status" value="1"/>
</dbReference>
<dbReference type="FunFam" id="2.30.310.10:FF:000004">
    <property type="entry name" value="Fibronectin-binding protein A"/>
    <property type="match status" value="1"/>
</dbReference>
<evidence type="ECO:0000256" key="3">
    <source>
        <dbReference type="ARBA" id="ARBA00022884"/>
    </source>
</evidence>
<reference evidence="7 8" key="2">
    <citation type="submission" date="2008-08" db="EMBL/GenBank/DDBJ databases">
        <authorList>
            <person name="Fulton L."/>
            <person name="Clifton S."/>
            <person name="Fulton B."/>
            <person name="Xu J."/>
            <person name="Minx P."/>
            <person name="Pepin K.H."/>
            <person name="Johnson M."/>
            <person name="Bhonagiri V."/>
            <person name="Nash W.E."/>
            <person name="Mardis E.R."/>
            <person name="Wilson R.K."/>
        </authorList>
    </citation>
    <scope>NUCLEOTIDE SEQUENCE [LARGE SCALE GENOMIC DNA]</scope>
    <source>
        <strain evidence="7 8">ATCC 29176</strain>
    </source>
</reference>
<accession>B5CQJ5</accession>
<keyword evidence="3 5" id="KW-0694">RNA-binding</keyword>
<keyword evidence="1 5" id="KW-0820">tRNA-binding</keyword>
<dbReference type="InterPro" id="IPR008532">
    <property type="entry name" value="NFACT_RNA-bd"/>
</dbReference>
<dbReference type="EMBL" id="ABOU02000039">
    <property type="protein sequence ID" value="EDY32422.1"/>
    <property type="molecule type" value="Genomic_DNA"/>
</dbReference>
<comment type="caution">
    <text evidence="7">The sequence shown here is derived from an EMBL/GenBank/DDBJ whole genome shotgun (WGS) entry which is preliminary data.</text>
</comment>
<protein>
    <recommendedName>
        <fullName evidence="5">Rqc2 homolog RqcH</fullName>
        <shortName evidence="5">RqcH</shortName>
    </recommendedName>
</protein>
<comment type="subunit">
    <text evidence="5">Associates with stalled 50S ribosomal subunits. Binds to RqcP.</text>
</comment>
<name>B5CQJ5_9FIRM</name>
<evidence type="ECO:0000259" key="6">
    <source>
        <dbReference type="Pfam" id="PF05670"/>
    </source>
</evidence>
<dbReference type="InterPro" id="IPR043682">
    <property type="entry name" value="RqcH_bacterial"/>
</dbReference>
<organism evidence="7 8">
    <name type="scientific">[Ruminococcus] lactaris ATCC 29176</name>
    <dbReference type="NCBI Taxonomy" id="471875"/>
    <lineage>
        <taxon>Bacteria</taxon>
        <taxon>Bacillati</taxon>
        <taxon>Bacillota</taxon>
        <taxon>Clostridia</taxon>
        <taxon>Lachnospirales</taxon>
        <taxon>Lachnospiraceae</taxon>
        <taxon>Mediterraneibacter</taxon>
    </lineage>
</organism>
<keyword evidence="8" id="KW-1185">Reference proteome</keyword>
<dbReference type="Pfam" id="PF05833">
    <property type="entry name" value="NFACT_N"/>
    <property type="match status" value="1"/>
</dbReference>
<evidence type="ECO:0000256" key="5">
    <source>
        <dbReference type="HAMAP-Rule" id="MF_00844"/>
    </source>
</evidence>
<dbReference type="GO" id="GO:1990112">
    <property type="term" value="C:RQC complex"/>
    <property type="evidence" value="ECO:0007669"/>
    <property type="project" value="TreeGrafter"/>
</dbReference>
<dbReference type="InterPro" id="IPR051608">
    <property type="entry name" value="RQC_Subunit_NEMF"/>
</dbReference>
<evidence type="ECO:0000256" key="1">
    <source>
        <dbReference type="ARBA" id="ARBA00022555"/>
    </source>
</evidence>
<comment type="similarity">
    <text evidence="5">Belongs to the NEMF family.</text>
</comment>
<dbReference type="AlphaFoldDB" id="B5CQJ5"/>